<dbReference type="SUPFAM" id="SSF55469">
    <property type="entry name" value="FMN-dependent nitroreductase-like"/>
    <property type="match status" value="1"/>
</dbReference>
<dbReference type="PANTHER" id="PTHR43673">
    <property type="entry name" value="NAD(P)H NITROREDUCTASE YDGI-RELATED"/>
    <property type="match status" value="1"/>
</dbReference>
<dbReference type="Gene3D" id="3.40.109.10">
    <property type="entry name" value="NADH Oxidase"/>
    <property type="match status" value="1"/>
</dbReference>
<feature type="domain" description="Nitroreductase" evidence="3">
    <location>
        <begin position="9"/>
        <end position="153"/>
    </location>
</feature>
<dbReference type="RefSeq" id="WP_185905315.1">
    <property type="nucleotide sequence ID" value="NZ_JAASIO010000009.1"/>
</dbReference>
<evidence type="ECO:0000313" key="4">
    <source>
        <dbReference type="EMBL" id="MBC2889506.1"/>
    </source>
</evidence>
<comment type="similarity">
    <text evidence="1">Belongs to the nitroreductase family.</text>
</comment>
<dbReference type="CDD" id="cd02062">
    <property type="entry name" value="Nitro_FMN_reductase"/>
    <property type="match status" value="1"/>
</dbReference>
<dbReference type="PANTHER" id="PTHR43673:SF10">
    <property type="entry name" value="NADH DEHYDROGENASE_NAD(P)H NITROREDUCTASE XCC3605-RELATED"/>
    <property type="match status" value="1"/>
</dbReference>
<dbReference type="Proteomes" id="UP000587396">
    <property type="component" value="Unassembled WGS sequence"/>
</dbReference>
<evidence type="ECO:0000259" key="3">
    <source>
        <dbReference type="Pfam" id="PF00881"/>
    </source>
</evidence>
<keyword evidence="2" id="KW-0560">Oxidoreductase</keyword>
<proteinExistence type="inferred from homology"/>
<dbReference type="AlphaFoldDB" id="A0A842JF02"/>
<sequence>MLRDTVRSCRSYRRFFEEEAVDRKLLERWVDTARLTASSGNAQPLRYAIVDDERRDAVFACLAWAKALPEWDGPEPGERPSAFVVICRDADRVLADTFTAWDEGIAAQTIMLQAAEAGFGGCIIGSFKKRSLVEALGIDGERFQPDLVLALGKPAEEVRIEPLPVGGATEYWRDADSVHHVPKRSLSDVLL</sequence>
<evidence type="ECO:0000256" key="2">
    <source>
        <dbReference type="ARBA" id="ARBA00023002"/>
    </source>
</evidence>
<dbReference type="EMBL" id="JACMSE010000005">
    <property type="protein sequence ID" value="MBC2889506.1"/>
    <property type="molecule type" value="Genomic_DNA"/>
</dbReference>
<dbReference type="InterPro" id="IPR023312">
    <property type="entry name" value="Put_nitroreductase_C_bac"/>
</dbReference>
<dbReference type="GO" id="GO:0016491">
    <property type="term" value="F:oxidoreductase activity"/>
    <property type="evidence" value="ECO:0007669"/>
    <property type="project" value="UniProtKB-KW"/>
</dbReference>
<comment type="caution">
    <text evidence="4">The sequence shown here is derived from an EMBL/GenBank/DDBJ whole genome shotgun (WGS) entry which is preliminary data.</text>
</comment>
<organism evidence="4 5">
    <name type="scientific">Gordonibacter massiliensis</name>
    <name type="common">ex Traore et al. 2017</name>
    <dbReference type="NCBI Taxonomy" id="1841863"/>
    <lineage>
        <taxon>Bacteria</taxon>
        <taxon>Bacillati</taxon>
        <taxon>Actinomycetota</taxon>
        <taxon>Coriobacteriia</taxon>
        <taxon>Eggerthellales</taxon>
        <taxon>Eggerthellaceae</taxon>
        <taxon>Gordonibacter</taxon>
    </lineage>
</organism>
<gene>
    <name evidence="4" type="ORF">H7313_09130</name>
</gene>
<dbReference type="InterPro" id="IPR029479">
    <property type="entry name" value="Nitroreductase"/>
</dbReference>
<dbReference type="Pfam" id="PF00881">
    <property type="entry name" value="Nitroreductase"/>
    <property type="match status" value="1"/>
</dbReference>
<dbReference type="Gene3D" id="2.20.180.10">
    <property type="entry name" value="putative fmn-dependent nitroreductase like domains"/>
    <property type="match status" value="1"/>
</dbReference>
<reference evidence="4 5" key="1">
    <citation type="submission" date="2020-08" db="EMBL/GenBank/DDBJ databases">
        <authorList>
            <person name="Liu C."/>
            <person name="Sun Q."/>
        </authorList>
    </citation>
    <scope>NUCLEOTIDE SEQUENCE [LARGE SCALE GENOMIC DNA]</scope>
    <source>
        <strain evidence="4 5">N22</strain>
    </source>
</reference>
<keyword evidence="5" id="KW-1185">Reference proteome</keyword>
<dbReference type="InterPro" id="IPR000415">
    <property type="entry name" value="Nitroreductase-like"/>
</dbReference>
<accession>A0A842JF02</accession>
<evidence type="ECO:0000313" key="5">
    <source>
        <dbReference type="Proteomes" id="UP000587396"/>
    </source>
</evidence>
<protein>
    <submittedName>
        <fullName evidence="4">Nitroreductase family protein</fullName>
    </submittedName>
</protein>
<name>A0A842JF02_9ACTN</name>
<evidence type="ECO:0000256" key="1">
    <source>
        <dbReference type="ARBA" id="ARBA00007118"/>
    </source>
</evidence>